<reference evidence="1" key="1">
    <citation type="submission" date="2022-07" db="EMBL/GenBank/DDBJ databases">
        <title>The genome of Lyophyllum shimeji provides insight into the initial evolution of ectomycorrhizal fungal genome.</title>
        <authorList>
            <person name="Kobayashi Y."/>
            <person name="Shibata T."/>
            <person name="Hirakawa H."/>
            <person name="Shigenobu S."/>
            <person name="Nishiyama T."/>
            <person name="Yamada A."/>
            <person name="Hasebe M."/>
            <person name="Kawaguchi M."/>
        </authorList>
    </citation>
    <scope>NUCLEOTIDE SEQUENCE</scope>
    <source>
        <strain evidence="1">AT787</strain>
    </source>
</reference>
<keyword evidence="2" id="KW-1185">Reference proteome</keyword>
<evidence type="ECO:0000313" key="2">
    <source>
        <dbReference type="Proteomes" id="UP001063166"/>
    </source>
</evidence>
<gene>
    <name evidence="1" type="ORF">LshimejAT787_0900880</name>
</gene>
<evidence type="ECO:0000313" key="1">
    <source>
        <dbReference type="EMBL" id="GLB40873.1"/>
    </source>
</evidence>
<dbReference type="AlphaFoldDB" id="A0A9P3PRU1"/>
<dbReference type="Proteomes" id="UP001063166">
    <property type="component" value="Unassembled WGS sequence"/>
</dbReference>
<accession>A0A9P3PRU1</accession>
<proteinExistence type="predicted"/>
<sequence>MPRLRSLVQRIHLTDRRRSRLDGLMGGLGYRQEATHFDRGWELHPQLLHCHIVCRRPGRRSQCRQLYTVPCPTSSLARNDAGPATSFVSRGAHLPKVQTYKSRDRTDKVFGPESSCQVEIQSPVQLHKRRGLYEDGARPCAYGY</sequence>
<protein>
    <submittedName>
        <fullName evidence="1">Uncharacterized protein</fullName>
    </submittedName>
</protein>
<comment type="caution">
    <text evidence="1">The sequence shown here is derived from an EMBL/GenBank/DDBJ whole genome shotgun (WGS) entry which is preliminary data.</text>
</comment>
<dbReference type="EMBL" id="BRPK01000009">
    <property type="protein sequence ID" value="GLB40873.1"/>
    <property type="molecule type" value="Genomic_DNA"/>
</dbReference>
<name>A0A9P3PRU1_LYOSH</name>
<organism evidence="1 2">
    <name type="scientific">Lyophyllum shimeji</name>
    <name type="common">Hon-shimeji</name>
    <name type="synonym">Tricholoma shimeji</name>
    <dbReference type="NCBI Taxonomy" id="47721"/>
    <lineage>
        <taxon>Eukaryota</taxon>
        <taxon>Fungi</taxon>
        <taxon>Dikarya</taxon>
        <taxon>Basidiomycota</taxon>
        <taxon>Agaricomycotina</taxon>
        <taxon>Agaricomycetes</taxon>
        <taxon>Agaricomycetidae</taxon>
        <taxon>Agaricales</taxon>
        <taxon>Tricholomatineae</taxon>
        <taxon>Lyophyllaceae</taxon>
        <taxon>Lyophyllum</taxon>
    </lineage>
</organism>